<gene>
    <name evidence="9" type="ORF">A2V91_01430</name>
</gene>
<dbReference type="InterPro" id="IPR013766">
    <property type="entry name" value="Thioredoxin_domain"/>
</dbReference>
<dbReference type="GO" id="GO:0015035">
    <property type="term" value="F:protein-disulfide reductase activity"/>
    <property type="evidence" value="ECO:0007669"/>
    <property type="project" value="UniProtKB-UniRule"/>
</dbReference>
<dbReference type="InterPro" id="IPR049299">
    <property type="entry name" value="Thio2_N"/>
</dbReference>
<evidence type="ECO:0000256" key="2">
    <source>
        <dbReference type="ARBA" id="ARBA00022448"/>
    </source>
</evidence>
<dbReference type="NCBIfam" id="TIGR01068">
    <property type="entry name" value="thioredoxin"/>
    <property type="match status" value="1"/>
</dbReference>
<evidence type="ECO:0000313" key="9">
    <source>
        <dbReference type="EMBL" id="OGI36991.1"/>
    </source>
</evidence>
<keyword evidence="6" id="KW-0676">Redox-active center</keyword>
<dbReference type="EMBL" id="MFSR01000112">
    <property type="protein sequence ID" value="OGI36991.1"/>
    <property type="molecule type" value="Genomic_DNA"/>
</dbReference>
<dbReference type="PANTHER" id="PTHR45663">
    <property type="entry name" value="GEO12009P1"/>
    <property type="match status" value="1"/>
</dbReference>
<accession>A0A1F6SVJ2</accession>
<dbReference type="InterPro" id="IPR005746">
    <property type="entry name" value="Thioredoxin"/>
</dbReference>
<dbReference type="GO" id="GO:0046872">
    <property type="term" value="F:metal ion binding"/>
    <property type="evidence" value="ECO:0007669"/>
    <property type="project" value="UniProtKB-KW"/>
</dbReference>
<reference evidence="9 10" key="1">
    <citation type="journal article" date="2016" name="Nat. Commun.">
        <title>Thousands of microbial genomes shed light on interconnected biogeochemical processes in an aquifer system.</title>
        <authorList>
            <person name="Anantharaman K."/>
            <person name="Brown C.T."/>
            <person name="Hug L.A."/>
            <person name="Sharon I."/>
            <person name="Castelle C.J."/>
            <person name="Probst A.J."/>
            <person name="Thomas B.C."/>
            <person name="Singh A."/>
            <person name="Wilkins M.J."/>
            <person name="Karaoz U."/>
            <person name="Brodie E.L."/>
            <person name="Williams K.H."/>
            <person name="Hubbard S.S."/>
            <person name="Banfield J.F."/>
        </authorList>
    </citation>
    <scope>NUCLEOTIDE SEQUENCE [LARGE SCALE GENOMIC DNA]</scope>
</reference>
<evidence type="ECO:0000256" key="6">
    <source>
        <dbReference type="ARBA" id="ARBA00023284"/>
    </source>
</evidence>
<keyword evidence="2" id="KW-0813">Transport</keyword>
<comment type="caution">
    <text evidence="9">The sequence shown here is derived from an EMBL/GenBank/DDBJ whole genome shotgun (WGS) entry which is preliminary data.</text>
</comment>
<protein>
    <recommendedName>
        <fullName evidence="7">Thioredoxin</fullName>
    </recommendedName>
</protein>
<evidence type="ECO:0000313" key="10">
    <source>
        <dbReference type="Proteomes" id="UP000179334"/>
    </source>
</evidence>
<dbReference type="PROSITE" id="PS51352">
    <property type="entry name" value="THIOREDOXIN_2"/>
    <property type="match status" value="1"/>
</dbReference>
<dbReference type="Pfam" id="PF21352">
    <property type="entry name" value="Zn_ribbon_Thio2"/>
    <property type="match status" value="1"/>
</dbReference>
<name>A0A1F6SVJ2_9PROT</name>
<dbReference type="Proteomes" id="UP000179334">
    <property type="component" value="Unassembled WGS sequence"/>
</dbReference>
<evidence type="ECO:0000256" key="5">
    <source>
        <dbReference type="ARBA" id="ARBA00023157"/>
    </source>
</evidence>
<evidence type="ECO:0000256" key="7">
    <source>
        <dbReference type="NCBIfam" id="TIGR01068"/>
    </source>
</evidence>
<keyword evidence="3" id="KW-0479">Metal-binding</keyword>
<dbReference type="InterPro" id="IPR017937">
    <property type="entry name" value="Thioredoxin_CS"/>
</dbReference>
<dbReference type="SUPFAM" id="SSF52833">
    <property type="entry name" value="Thioredoxin-like"/>
    <property type="match status" value="1"/>
</dbReference>
<dbReference type="PROSITE" id="PS00194">
    <property type="entry name" value="THIOREDOXIN_1"/>
    <property type="match status" value="1"/>
</dbReference>
<evidence type="ECO:0000256" key="4">
    <source>
        <dbReference type="ARBA" id="ARBA00022982"/>
    </source>
</evidence>
<dbReference type="AlphaFoldDB" id="A0A1F6SVJ2"/>
<dbReference type="FunFam" id="3.40.30.10:FF:000001">
    <property type="entry name" value="Thioredoxin"/>
    <property type="match status" value="1"/>
</dbReference>
<proteinExistence type="inferred from homology"/>
<evidence type="ECO:0000256" key="1">
    <source>
        <dbReference type="ARBA" id="ARBA00008987"/>
    </source>
</evidence>
<feature type="domain" description="Thioredoxin" evidence="8">
    <location>
        <begin position="20"/>
        <end position="145"/>
    </location>
</feature>
<dbReference type="Gene3D" id="2.30.30.380">
    <property type="entry name" value="Zn-finger domain of Sec23/24"/>
    <property type="match status" value="1"/>
</dbReference>
<dbReference type="NCBIfam" id="NF008229">
    <property type="entry name" value="PRK10996.1"/>
    <property type="match status" value="1"/>
</dbReference>
<keyword evidence="4" id="KW-0249">Electron transport</keyword>
<evidence type="ECO:0000259" key="8">
    <source>
        <dbReference type="PROSITE" id="PS51352"/>
    </source>
</evidence>
<dbReference type="CDD" id="cd02947">
    <property type="entry name" value="TRX_family"/>
    <property type="match status" value="1"/>
</dbReference>
<dbReference type="PANTHER" id="PTHR45663:SF11">
    <property type="entry name" value="GEO12009P1"/>
    <property type="match status" value="1"/>
</dbReference>
<dbReference type="Gene3D" id="3.40.30.10">
    <property type="entry name" value="Glutaredoxin"/>
    <property type="match status" value="1"/>
</dbReference>
<dbReference type="GO" id="GO:0005737">
    <property type="term" value="C:cytoplasm"/>
    <property type="evidence" value="ECO:0007669"/>
    <property type="project" value="TreeGrafter"/>
</dbReference>
<keyword evidence="5" id="KW-1015">Disulfide bond</keyword>
<dbReference type="Pfam" id="PF00085">
    <property type="entry name" value="Thioredoxin"/>
    <property type="match status" value="1"/>
</dbReference>
<organism evidence="9 10">
    <name type="scientific">Candidatus Muproteobacteria bacterium RBG_16_64_10</name>
    <dbReference type="NCBI Taxonomy" id="1817757"/>
    <lineage>
        <taxon>Bacteria</taxon>
        <taxon>Pseudomonadati</taxon>
        <taxon>Pseudomonadota</taxon>
        <taxon>Candidatus Muproteobacteria</taxon>
    </lineage>
</organism>
<evidence type="ECO:0000256" key="3">
    <source>
        <dbReference type="ARBA" id="ARBA00022723"/>
    </source>
</evidence>
<dbReference type="InterPro" id="IPR036249">
    <property type="entry name" value="Thioredoxin-like_sf"/>
</dbReference>
<dbReference type="PRINTS" id="PR00421">
    <property type="entry name" value="THIOREDOXIN"/>
</dbReference>
<sequence>MSDSLHVVCPHCAATNRLPLARIQDRPNCGQCHLSLFPGKVIELTPENVERHLTRNDLPVLVDFWAPWCGPCRTMAPVFAAAAARYDGRLRLAKLNTEDHPQLAAPYGIRGIPTLILFQQGRELDRVSGALPAPQLDDFIARHLK</sequence>
<comment type="similarity">
    <text evidence="1">Belongs to the thioredoxin family.</text>
</comment>